<dbReference type="EMBL" id="CAJZBQ010000009">
    <property type="protein sequence ID" value="CAG9312988.1"/>
    <property type="molecule type" value="Genomic_DNA"/>
</dbReference>
<sequence>MLPAIKEDTSANISVFIPKKKKTPKASNEKPKKQIRDFMAGQKIKIPKSLINYRKNKQRASSISPPKEFPTIDTVYERIRDFSESPRKYSTNSPQSMRTKSEFSLDNIDLLSFRNIKLINNSANSIELISRPQSQSKSSSPSKLSRRNHFRSNTPLQPFHDRITTLKRLLIPNYS</sequence>
<protein>
    <submittedName>
        <fullName evidence="2">Uncharacterized protein</fullName>
    </submittedName>
</protein>
<comment type="caution">
    <text evidence="2">The sequence shown here is derived from an EMBL/GenBank/DDBJ whole genome shotgun (WGS) entry which is preliminary data.</text>
</comment>
<dbReference type="AlphaFoldDB" id="A0AAU9ILF8"/>
<organism evidence="2 3">
    <name type="scientific">Blepharisma stoltei</name>
    <dbReference type="NCBI Taxonomy" id="1481888"/>
    <lineage>
        <taxon>Eukaryota</taxon>
        <taxon>Sar</taxon>
        <taxon>Alveolata</taxon>
        <taxon>Ciliophora</taxon>
        <taxon>Postciliodesmatophora</taxon>
        <taxon>Heterotrichea</taxon>
        <taxon>Heterotrichida</taxon>
        <taxon>Blepharismidae</taxon>
        <taxon>Blepharisma</taxon>
    </lineage>
</organism>
<name>A0AAU9ILF8_9CILI</name>
<evidence type="ECO:0000313" key="3">
    <source>
        <dbReference type="Proteomes" id="UP001162131"/>
    </source>
</evidence>
<proteinExistence type="predicted"/>
<feature type="region of interest" description="Disordered" evidence="1">
    <location>
        <begin position="1"/>
        <end position="32"/>
    </location>
</feature>
<gene>
    <name evidence="2" type="ORF">BSTOLATCC_MIC7779</name>
</gene>
<keyword evidence="3" id="KW-1185">Reference proteome</keyword>
<dbReference type="Proteomes" id="UP001162131">
    <property type="component" value="Unassembled WGS sequence"/>
</dbReference>
<evidence type="ECO:0000313" key="2">
    <source>
        <dbReference type="EMBL" id="CAG9312988.1"/>
    </source>
</evidence>
<evidence type="ECO:0000256" key="1">
    <source>
        <dbReference type="SAM" id="MobiDB-lite"/>
    </source>
</evidence>
<feature type="region of interest" description="Disordered" evidence="1">
    <location>
        <begin position="129"/>
        <end position="158"/>
    </location>
</feature>
<feature type="compositionally biased region" description="Low complexity" evidence="1">
    <location>
        <begin position="130"/>
        <end position="143"/>
    </location>
</feature>
<accession>A0AAU9ILF8</accession>
<reference evidence="2" key="1">
    <citation type="submission" date="2021-09" db="EMBL/GenBank/DDBJ databases">
        <authorList>
            <consortium name="AG Swart"/>
            <person name="Singh M."/>
            <person name="Singh A."/>
            <person name="Seah K."/>
            <person name="Emmerich C."/>
        </authorList>
    </citation>
    <scope>NUCLEOTIDE SEQUENCE</scope>
    <source>
        <strain evidence="2">ATCC30299</strain>
    </source>
</reference>